<evidence type="ECO:0000256" key="6">
    <source>
        <dbReference type="SAM" id="MobiDB-lite"/>
    </source>
</evidence>
<accession>A0A8J4E2B8</accession>
<evidence type="ECO:0000256" key="3">
    <source>
        <dbReference type="ARBA" id="ARBA00022553"/>
    </source>
</evidence>
<keyword evidence="7" id="KW-1133">Transmembrane helix</keyword>
<keyword evidence="3" id="KW-0597">Phosphoprotein</keyword>
<dbReference type="InterPro" id="IPR013587">
    <property type="entry name" value="Nitrate/nitrite_sensing"/>
</dbReference>
<dbReference type="Proteomes" id="UP000612585">
    <property type="component" value="Unassembled WGS sequence"/>
</dbReference>
<dbReference type="GO" id="GO:0004673">
    <property type="term" value="F:protein histidine kinase activity"/>
    <property type="evidence" value="ECO:0007669"/>
    <property type="project" value="UniProtKB-EC"/>
</dbReference>
<dbReference type="Gene3D" id="3.30.565.10">
    <property type="entry name" value="Histidine kinase-like ATPase, C-terminal domain"/>
    <property type="match status" value="1"/>
</dbReference>
<proteinExistence type="predicted"/>
<feature type="chain" id="PRO_5039159438" description="histidine kinase" evidence="8">
    <location>
        <begin position="26"/>
        <end position="828"/>
    </location>
</feature>
<evidence type="ECO:0000313" key="11">
    <source>
        <dbReference type="EMBL" id="GIJ58738.1"/>
    </source>
</evidence>
<dbReference type="GO" id="GO:0000160">
    <property type="term" value="P:phosphorelay signal transduction system"/>
    <property type="evidence" value="ECO:0007669"/>
    <property type="project" value="TreeGrafter"/>
</dbReference>
<evidence type="ECO:0000313" key="12">
    <source>
        <dbReference type="Proteomes" id="UP000612585"/>
    </source>
</evidence>
<dbReference type="EC" id="2.7.13.3" evidence="2"/>
<dbReference type="Pfam" id="PF08376">
    <property type="entry name" value="NIT"/>
    <property type="match status" value="1"/>
</dbReference>
<dbReference type="RefSeq" id="WP_203999961.1">
    <property type="nucleotide sequence ID" value="NZ_BOPG01000042.1"/>
</dbReference>
<reference evidence="11" key="1">
    <citation type="submission" date="2021-01" db="EMBL/GenBank/DDBJ databases">
        <title>Whole genome shotgun sequence of Virgisporangium aurantiacum NBRC 16421.</title>
        <authorList>
            <person name="Komaki H."/>
            <person name="Tamura T."/>
        </authorList>
    </citation>
    <scope>NUCLEOTIDE SEQUENCE</scope>
    <source>
        <strain evidence="11">NBRC 16421</strain>
    </source>
</reference>
<dbReference type="GO" id="GO:0005886">
    <property type="term" value="C:plasma membrane"/>
    <property type="evidence" value="ECO:0007669"/>
    <property type="project" value="TreeGrafter"/>
</dbReference>
<comment type="catalytic activity">
    <reaction evidence="1">
        <text>ATP + protein L-histidine = ADP + protein N-phospho-L-histidine.</text>
        <dbReference type="EC" id="2.7.13.3"/>
    </reaction>
</comment>
<evidence type="ECO:0000256" key="2">
    <source>
        <dbReference type="ARBA" id="ARBA00012438"/>
    </source>
</evidence>
<name>A0A8J4E2B8_9ACTN</name>
<protein>
    <recommendedName>
        <fullName evidence="2">histidine kinase</fullName>
        <ecNumber evidence="2">2.7.13.3</ecNumber>
    </recommendedName>
</protein>
<dbReference type="PANTHER" id="PTHR45436">
    <property type="entry name" value="SENSOR HISTIDINE KINASE YKOH"/>
    <property type="match status" value="1"/>
</dbReference>
<evidence type="ECO:0000256" key="8">
    <source>
        <dbReference type="SAM" id="SignalP"/>
    </source>
</evidence>
<feature type="domain" description="Histidine kinase/HSP90-like ATPase" evidence="9">
    <location>
        <begin position="519"/>
        <end position="609"/>
    </location>
</feature>
<dbReference type="AlphaFoldDB" id="A0A8J4E2B8"/>
<keyword evidence="7" id="KW-0472">Membrane</keyword>
<keyword evidence="4" id="KW-0808">Transferase</keyword>
<dbReference type="Pfam" id="PF02518">
    <property type="entry name" value="HATPase_c"/>
    <property type="match status" value="1"/>
</dbReference>
<gene>
    <name evidence="11" type="ORF">Vau01_062540</name>
</gene>
<keyword evidence="12" id="KW-1185">Reference proteome</keyword>
<feature type="region of interest" description="Disordered" evidence="6">
    <location>
        <begin position="663"/>
        <end position="828"/>
    </location>
</feature>
<dbReference type="EMBL" id="BOPG01000042">
    <property type="protein sequence ID" value="GIJ58738.1"/>
    <property type="molecule type" value="Genomic_DNA"/>
</dbReference>
<sequence length="828" mass="87436">MPWWRVRSKLALVVAIPATAFTALATVQIAGAAGDSAEVSAFHDRVRLAEPIAALTTALQTERDRTAGEMADAVRDDAFDKAVGADRTAVDTAYKRLADAAGARAIPLGEAAQRVDDLADARAAARTGALPPEAVFQAYGAAVSALITLLPQATAGPDAALLSPTIAVQEIARAKEHASQLRARLYAACRGRFAEPATYQVYAEAVAEQRAAVQRFRASAAPDVAAALSRPVGSADGNGAAGVEAVKLRDQILAQIRSRTVSVPPEDWWRVSTGDLSVLGEAEHRAIDRLDSDAAALVDTQHTRTLRLTALILAVLVITLGSWILIGRSMVKSLRELRGQALDVAQRRLPEAIERLRSVERQADLDNLPTAAFPQLSATRGDEIEEVGDAFAAVHASAVRLAGEQAELRRGTTAMIVNVARRSQALVERQLKLLDEVQGAENDPDQLANLFRLDHLLTRMRRNDENLLVLAGVETARRRPDPVPLSAVVLAAMAEIEAYERVLSDVDDGGYIHGPAVADVIHILAELLENATRYSPPDTIVTVLGRVAPDGRSAVLRVSDRGLGMSAEKLAEANEKITHAAESPPVAAATAQMGLWVVGRLAGRRGIRVGLRPLNKGVQAEVAIPAALLVPPPSKPYAELAKSVLRRSMTHLLSRELAGVTAAPANGPRAVESAAPAPGTQNAGGRPQPATPTRDNSAAPRYGPPPLRPVPTGEPGDRDAANLDSWTREIRLPAQSTGPDDRPGQPARGRVTAQPGPTVPAPADGGTSDAGLPVRVPMAQLPRNPLAAPPPPPAPGTSSDESDPAEVKAALRRFYRGVHRANPDDTLA</sequence>
<feature type="domain" description="Nitrate/nitrite sensing protein" evidence="10">
    <location>
        <begin position="55"/>
        <end position="290"/>
    </location>
</feature>
<keyword evidence="8" id="KW-0732">Signal</keyword>
<comment type="caution">
    <text evidence="11">The sequence shown here is derived from an EMBL/GenBank/DDBJ whole genome shotgun (WGS) entry which is preliminary data.</text>
</comment>
<feature type="signal peptide" evidence="8">
    <location>
        <begin position="1"/>
        <end position="25"/>
    </location>
</feature>
<keyword evidence="7" id="KW-0812">Transmembrane</keyword>
<evidence type="ECO:0000256" key="4">
    <source>
        <dbReference type="ARBA" id="ARBA00022679"/>
    </source>
</evidence>
<evidence type="ECO:0000259" key="9">
    <source>
        <dbReference type="Pfam" id="PF02518"/>
    </source>
</evidence>
<dbReference type="InterPro" id="IPR050428">
    <property type="entry name" value="TCS_sensor_his_kinase"/>
</dbReference>
<dbReference type="InterPro" id="IPR003594">
    <property type="entry name" value="HATPase_dom"/>
</dbReference>
<evidence type="ECO:0000256" key="1">
    <source>
        <dbReference type="ARBA" id="ARBA00000085"/>
    </source>
</evidence>
<organism evidence="11 12">
    <name type="scientific">Virgisporangium aurantiacum</name>
    <dbReference type="NCBI Taxonomy" id="175570"/>
    <lineage>
        <taxon>Bacteria</taxon>
        <taxon>Bacillati</taxon>
        <taxon>Actinomycetota</taxon>
        <taxon>Actinomycetes</taxon>
        <taxon>Micromonosporales</taxon>
        <taxon>Micromonosporaceae</taxon>
        <taxon>Virgisporangium</taxon>
    </lineage>
</organism>
<dbReference type="PANTHER" id="PTHR45436:SF5">
    <property type="entry name" value="SENSOR HISTIDINE KINASE TRCS"/>
    <property type="match status" value="1"/>
</dbReference>
<feature type="transmembrane region" description="Helical" evidence="7">
    <location>
        <begin position="308"/>
        <end position="326"/>
    </location>
</feature>
<dbReference type="InterPro" id="IPR036890">
    <property type="entry name" value="HATPase_C_sf"/>
</dbReference>
<feature type="compositionally biased region" description="Basic and acidic residues" evidence="6">
    <location>
        <begin position="715"/>
        <end position="731"/>
    </location>
</feature>
<dbReference type="SUPFAM" id="SSF55874">
    <property type="entry name" value="ATPase domain of HSP90 chaperone/DNA topoisomerase II/histidine kinase"/>
    <property type="match status" value="1"/>
</dbReference>
<evidence type="ECO:0000259" key="10">
    <source>
        <dbReference type="Pfam" id="PF08376"/>
    </source>
</evidence>
<feature type="compositionally biased region" description="Basic residues" evidence="6">
    <location>
        <begin position="810"/>
        <end position="819"/>
    </location>
</feature>
<keyword evidence="5" id="KW-0418">Kinase</keyword>
<evidence type="ECO:0000256" key="7">
    <source>
        <dbReference type="SAM" id="Phobius"/>
    </source>
</evidence>
<evidence type="ECO:0000256" key="5">
    <source>
        <dbReference type="ARBA" id="ARBA00022777"/>
    </source>
</evidence>